<dbReference type="Gene3D" id="3.90.1300.10">
    <property type="entry name" value="Amidase signature (AS) domain"/>
    <property type="match status" value="1"/>
</dbReference>
<reference evidence="3" key="1">
    <citation type="journal article" date="2020" name="MBio">
        <title>Horizontal gene transfer to a defensive symbiont with a reduced genome amongst a multipartite beetle microbiome.</title>
        <authorList>
            <person name="Waterworth S.C."/>
            <person name="Florez L.V."/>
            <person name="Rees E.R."/>
            <person name="Hertweck C."/>
            <person name="Kaltenpoth M."/>
            <person name="Kwan J.C."/>
        </authorList>
    </citation>
    <scope>NUCLEOTIDE SEQUENCE [LARGE SCALE GENOMIC DNA]</scope>
</reference>
<organism evidence="2 3">
    <name type="scientific">Paracidovorax wautersii</name>
    <dbReference type="NCBI Taxonomy" id="1177982"/>
    <lineage>
        <taxon>Bacteria</taxon>
        <taxon>Pseudomonadati</taxon>
        <taxon>Pseudomonadota</taxon>
        <taxon>Betaproteobacteria</taxon>
        <taxon>Burkholderiales</taxon>
        <taxon>Comamonadaceae</taxon>
        <taxon>Paracidovorax</taxon>
    </lineage>
</organism>
<gene>
    <name evidence="2" type="ORF">GAK30_02295</name>
</gene>
<dbReference type="GO" id="GO:0003824">
    <property type="term" value="F:catalytic activity"/>
    <property type="evidence" value="ECO:0007669"/>
    <property type="project" value="InterPro"/>
</dbReference>
<dbReference type="Pfam" id="PF01425">
    <property type="entry name" value="Amidase"/>
    <property type="match status" value="1"/>
</dbReference>
<dbReference type="InterPro" id="IPR020556">
    <property type="entry name" value="Amidase_CS"/>
</dbReference>
<evidence type="ECO:0000259" key="1">
    <source>
        <dbReference type="Pfam" id="PF01425"/>
    </source>
</evidence>
<dbReference type="AlphaFoldDB" id="A0A7V8FNB3"/>
<dbReference type="InterPro" id="IPR023631">
    <property type="entry name" value="Amidase_dom"/>
</dbReference>
<dbReference type="PANTHER" id="PTHR11895">
    <property type="entry name" value="TRANSAMIDASE"/>
    <property type="match status" value="1"/>
</dbReference>
<dbReference type="PROSITE" id="PS00571">
    <property type="entry name" value="AMIDASES"/>
    <property type="match status" value="1"/>
</dbReference>
<protein>
    <submittedName>
        <fullName evidence="2">Amidase</fullName>
    </submittedName>
</protein>
<dbReference type="SUPFAM" id="SSF75304">
    <property type="entry name" value="Amidase signature (AS) enzymes"/>
    <property type="match status" value="1"/>
</dbReference>
<dbReference type="PANTHER" id="PTHR11895:SF170">
    <property type="entry name" value="AMIDASE"/>
    <property type="match status" value="1"/>
</dbReference>
<dbReference type="InterPro" id="IPR000120">
    <property type="entry name" value="Amidase"/>
</dbReference>
<name>A0A7V8FNB3_9BURK</name>
<dbReference type="InterPro" id="IPR036928">
    <property type="entry name" value="AS_sf"/>
</dbReference>
<dbReference type="Proteomes" id="UP000461670">
    <property type="component" value="Unassembled WGS sequence"/>
</dbReference>
<proteinExistence type="predicted"/>
<sequence>MTLIRPTLDQLAASAESVGIVLERETLAQYAQILEATFRDYDEVDRLAPEQPAVRYPRTPGTVPAAHDNPLGAWHVQTRIEGAASGPLAGKTVVLKDNMCLAGVPMMNGSSTLRGYVPDVDATVATRVLDAGGTIVGKAHCEFFCVSGSSHTSAAGPVRNPVNPAHSSGGSSSGCAALVGAGEVDMAIGTDQGGSVRIPAAYSGIVGMKPTWGLVPYTGIMPIEMTLDHAGPMTRTVADNALLLQALAGPDGLDPRQQGHAAPRDYTSGLGQSCQGLRVAVVTEGFGWDNAEADVDAAVRQAGQTLRRLGAQVEAVSIPLHRLGHAIWAPIAVEGTTQLLKGFNYGSNWKGLYVTSLMRAQQDWTAHAADFPHDLKTCLIAGEYFSRRYGGRYYAHAQNLARRLRAAYDDVLSRFDALLMPTVPLKAPRLIDAQATPATFVTRALEMNANTAPFDVTGHPAISVPCGYADGLPIGAMLVGADHTETTLYRLASALERTGAGARPEGARA</sequence>
<dbReference type="NCBIfam" id="NF005565">
    <property type="entry name" value="PRK07235.1"/>
    <property type="match status" value="1"/>
</dbReference>
<dbReference type="EMBL" id="WNDQ01000030">
    <property type="protein sequence ID" value="KAF1020800.1"/>
    <property type="molecule type" value="Genomic_DNA"/>
</dbReference>
<evidence type="ECO:0000313" key="3">
    <source>
        <dbReference type="Proteomes" id="UP000461670"/>
    </source>
</evidence>
<dbReference type="Gene3D" id="1.10.20.60">
    <property type="entry name" value="Glu-tRNAGln amidotransferase C subunit, N-terminal domain"/>
    <property type="match status" value="1"/>
</dbReference>
<accession>A0A7V8FNB3</accession>
<evidence type="ECO:0000313" key="2">
    <source>
        <dbReference type="EMBL" id="KAF1020800.1"/>
    </source>
</evidence>
<comment type="caution">
    <text evidence="2">The sequence shown here is derived from an EMBL/GenBank/DDBJ whole genome shotgun (WGS) entry which is preliminary data.</text>
</comment>
<feature type="domain" description="Amidase" evidence="1">
    <location>
        <begin position="79"/>
        <end position="488"/>
    </location>
</feature>